<keyword evidence="3" id="KW-1185">Reference proteome</keyword>
<accession>A0AA88XD47</accession>
<evidence type="ECO:0000256" key="1">
    <source>
        <dbReference type="SAM" id="MobiDB-lite"/>
    </source>
</evidence>
<dbReference type="AlphaFoldDB" id="A0AA88XD47"/>
<comment type="caution">
    <text evidence="2">The sequence shown here is derived from an EMBL/GenBank/DDBJ whole genome shotgun (WGS) entry which is preliminary data.</text>
</comment>
<dbReference type="EMBL" id="JAVXUP010000042">
    <property type="protein sequence ID" value="KAK3041078.1"/>
    <property type="molecule type" value="Genomic_DNA"/>
</dbReference>
<feature type="region of interest" description="Disordered" evidence="1">
    <location>
        <begin position="514"/>
        <end position="535"/>
    </location>
</feature>
<evidence type="ECO:0000313" key="3">
    <source>
        <dbReference type="Proteomes" id="UP001188597"/>
    </source>
</evidence>
<dbReference type="PANTHER" id="PTHR33167">
    <property type="entry name" value="TRANSCRIPTION FACTOR, PUTATIVE (DUF863)-RELATED"/>
    <property type="match status" value="1"/>
</dbReference>
<proteinExistence type="predicted"/>
<protein>
    <submittedName>
        <fullName evidence="2">Uncharacterized protein</fullName>
    </submittedName>
</protein>
<dbReference type="Proteomes" id="UP001188597">
    <property type="component" value="Unassembled WGS sequence"/>
</dbReference>
<dbReference type="Pfam" id="PF05904">
    <property type="entry name" value="DUF863"/>
    <property type="match status" value="1"/>
</dbReference>
<organism evidence="2 3">
    <name type="scientific">Escallonia herrerae</name>
    <dbReference type="NCBI Taxonomy" id="1293975"/>
    <lineage>
        <taxon>Eukaryota</taxon>
        <taxon>Viridiplantae</taxon>
        <taxon>Streptophyta</taxon>
        <taxon>Embryophyta</taxon>
        <taxon>Tracheophyta</taxon>
        <taxon>Spermatophyta</taxon>
        <taxon>Magnoliopsida</taxon>
        <taxon>eudicotyledons</taxon>
        <taxon>Gunneridae</taxon>
        <taxon>Pentapetalae</taxon>
        <taxon>asterids</taxon>
        <taxon>campanulids</taxon>
        <taxon>Escalloniales</taxon>
        <taxon>Escalloniaceae</taxon>
        <taxon>Escallonia</taxon>
    </lineage>
</organism>
<feature type="compositionally biased region" description="Polar residues" evidence="1">
    <location>
        <begin position="514"/>
        <end position="525"/>
    </location>
</feature>
<name>A0AA88XD47_9ASTE</name>
<evidence type="ECO:0000313" key="2">
    <source>
        <dbReference type="EMBL" id="KAK3041078.1"/>
    </source>
</evidence>
<sequence>MVTTKDARFSLTGERRSASWEDRMLMGGNYDLNSSESCGDSPTNVLRQTMINQELAFMKQVRELHRLHKIQKTLMMDFGQREINGYNLGEASTEPSQGHCTNQMRYQHLAKECTFSTIPMLHAIHQVGSTQSVCNDFCQEGKSICSRLQQRPLDPQCPSSQYTDHIGWDLLNNGNKWGSSEKSAEIKHPFCGDYLSCPEEVKLCLRTGGDTEEVGVRRQTWKDKITYSSSQHIIDLEESTVTASNADEKPFFLLRCAAPVTFRHKHEGKKHDAQVHAQSSQNFIESLTRSPFHKMTRADSSLDGSRIYQKQNFFNQGLDERHGDIQCNTLFTSSKLFTLDETAALDLNKVQPDESSFHSNDSEVAHPVRGCSLDVTDGVIVNLHGGASSTAISWKEPSSKHLDVTSALLRRDISQALMDSNSFTNKSNVSTSATCEAASGSQVCPIDLESESGPTSDLIEDLNNHSRNSDHDVIDMPLRFQDGNRTDLAITEVEGEKRKEDMVFEHLYKSQNAVEETRSSRSPVSCKSGCTADDNSSSIKTMLSGTDFGESNLSPSSLSQLFELSQAGETPGLQDQRSSNNTELKNQCCNKKEGESAGVDILIQKAAISLICMSLESSNAQDCITREGSNEIDNKKREQPQVSSDSYESLVLNLKDCTADDYCVSSHAYDVGDLGTKECGIKLRRGRRLKDFQKDILPSLASLSRYEICEDINIMDGVLRSREYKKLRSKMSNGENWFTPVRNRRSRLNYVGRRYYS</sequence>
<dbReference type="InterPro" id="IPR008581">
    <property type="entry name" value="DUF863_pln"/>
</dbReference>
<reference evidence="2" key="1">
    <citation type="submission" date="2022-12" db="EMBL/GenBank/DDBJ databases">
        <title>Draft genome assemblies for two species of Escallonia (Escalloniales).</title>
        <authorList>
            <person name="Chanderbali A."/>
            <person name="Dervinis C."/>
            <person name="Anghel I."/>
            <person name="Soltis D."/>
            <person name="Soltis P."/>
            <person name="Zapata F."/>
        </authorList>
    </citation>
    <scope>NUCLEOTIDE SEQUENCE</scope>
    <source>
        <strain evidence="2">UCBG64.0493</strain>
        <tissue evidence="2">Leaf</tissue>
    </source>
</reference>
<dbReference type="PANTHER" id="PTHR33167:SF29">
    <property type="entry name" value="T28K15.14 PROTEIN"/>
    <property type="match status" value="1"/>
</dbReference>
<gene>
    <name evidence="2" type="ORF">RJ639_026875</name>
</gene>